<dbReference type="GO" id="GO:0051321">
    <property type="term" value="P:meiotic cell cycle"/>
    <property type="evidence" value="ECO:0007669"/>
    <property type="project" value="UniProtKB-KW"/>
</dbReference>
<dbReference type="KEGG" id="csl:COCSUDRAFT_63045"/>
<keyword evidence="8" id="KW-0460">Magnesium</keyword>
<evidence type="ECO:0000256" key="9">
    <source>
        <dbReference type="ARBA" id="ARBA00023172"/>
    </source>
</evidence>
<keyword evidence="10" id="KW-0234">DNA repair</keyword>
<dbReference type="InterPro" id="IPR033310">
    <property type="entry name" value="Mms4/EME1/EME2"/>
</dbReference>
<evidence type="ECO:0000256" key="7">
    <source>
        <dbReference type="ARBA" id="ARBA00022801"/>
    </source>
</evidence>
<evidence type="ECO:0000256" key="2">
    <source>
        <dbReference type="ARBA" id="ARBA00004123"/>
    </source>
</evidence>
<dbReference type="OrthoDB" id="343092at2759"/>
<dbReference type="EMBL" id="AGSI01000007">
    <property type="protein sequence ID" value="EIE23509.1"/>
    <property type="molecule type" value="Genomic_DNA"/>
</dbReference>
<organism evidence="13 14">
    <name type="scientific">Coccomyxa subellipsoidea (strain C-169)</name>
    <name type="common">Green microalga</name>
    <dbReference type="NCBI Taxonomy" id="574566"/>
    <lineage>
        <taxon>Eukaryota</taxon>
        <taxon>Viridiplantae</taxon>
        <taxon>Chlorophyta</taxon>
        <taxon>core chlorophytes</taxon>
        <taxon>Trebouxiophyceae</taxon>
        <taxon>Trebouxiophyceae incertae sedis</taxon>
        <taxon>Coccomyxaceae</taxon>
        <taxon>Coccomyxa</taxon>
        <taxon>Coccomyxa subellipsoidea</taxon>
    </lineage>
</organism>
<evidence type="ECO:0000256" key="4">
    <source>
        <dbReference type="ARBA" id="ARBA00022723"/>
    </source>
</evidence>
<evidence type="ECO:0000256" key="6">
    <source>
        <dbReference type="ARBA" id="ARBA00022763"/>
    </source>
</evidence>
<dbReference type="InterPro" id="IPR042530">
    <property type="entry name" value="EME1/EME2_C"/>
</dbReference>
<protein>
    <submittedName>
        <fullName evidence="13">Uncharacterized protein</fullName>
    </submittedName>
</protein>
<dbReference type="RefSeq" id="XP_005648053.1">
    <property type="nucleotide sequence ID" value="XM_005647996.1"/>
</dbReference>
<evidence type="ECO:0000256" key="5">
    <source>
        <dbReference type="ARBA" id="ARBA00022759"/>
    </source>
</evidence>
<dbReference type="GO" id="GO:0004519">
    <property type="term" value="F:endonuclease activity"/>
    <property type="evidence" value="ECO:0007669"/>
    <property type="project" value="UniProtKB-KW"/>
</dbReference>
<keyword evidence="5" id="KW-0255">Endonuclease</keyword>
<keyword evidence="6" id="KW-0227">DNA damage</keyword>
<gene>
    <name evidence="13" type="ORF">COCSUDRAFT_63045</name>
</gene>
<dbReference type="GO" id="GO:0006310">
    <property type="term" value="P:DNA recombination"/>
    <property type="evidence" value="ECO:0007669"/>
    <property type="project" value="UniProtKB-KW"/>
</dbReference>
<keyword evidence="9" id="KW-0233">DNA recombination</keyword>
<keyword evidence="4" id="KW-0479">Metal-binding</keyword>
<accession>I0YYP0</accession>
<dbReference type="PANTHER" id="PTHR21077">
    <property type="entry name" value="EME1 PROTEIN"/>
    <property type="match status" value="1"/>
</dbReference>
<evidence type="ECO:0000313" key="13">
    <source>
        <dbReference type="EMBL" id="EIE23509.1"/>
    </source>
</evidence>
<dbReference type="AlphaFoldDB" id="I0YYP0"/>
<evidence type="ECO:0000313" key="14">
    <source>
        <dbReference type="Proteomes" id="UP000007264"/>
    </source>
</evidence>
<evidence type="ECO:0000256" key="3">
    <source>
        <dbReference type="ARBA" id="ARBA00022722"/>
    </source>
</evidence>
<dbReference type="GO" id="GO:0005634">
    <property type="term" value="C:nucleus"/>
    <property type="evidence" value="ECO:0007669"/>
    <property type="project" value="UniProtKB-SubCell"/>
</dbReference>
<reference evidence="13 14" key="1">
    <citation type="journal article" date="2012" name="Genome Biol.">
        <title>The genome of the polar eukaryotic microalga coccomyxa subellipsoidea reveals traits of cold adaptation.</title>
        <authorList>
            <person name="Blanc G."/>
            <person name="Agarkova I."/>
            <person name="Grimwood J."/>
            <person name="Kuo A."/>
            <person name="Brueggeman A."/>
            <person name="Dunigan D."/>
            <person name="Gurnon J."/>
            <person name="Ladunga I."/>
            <person name="Lindquist E."/>
            <person name="Lucas S."/>
            <person name="Pangilinan J."/>
            <person name="Proschold T."/>
            <person name="Salamov A."/>
            <person name="Schmutz J."/>
            <person name="Weeks D."/>
            <person name="Yamada T."/>
            <person name="Claverie J.M."/>
            <person name="Grigoriev I."/>
            <person name="Van Etten J."/>
            <person name="Lomsadze A."/>
            <person name="Borodovsky M."/>
        </authorList>
    </citation>
    <scope>NUCLEOTIDE SEQUENCE [LARGE SCALE GENOMIC DNA]</scope>
    <source>
        <strain evidence="13 14">C-169</strain>
    </source>
</reference>
<evidence type="ECO:0000256" key="8">
    <source>
        <dbReference type="ARBA" id="ARBA00022842"/>
    </source>
</evidence>
<dbReference type="GO" id="GO:0006281">
    <property type="term" value="P:DNA repair"/>
    <property type="evidence" value="ECO:0007669"/>
    <property type="project" value="UniProtKB-KW"/>
</dbReference>
<dbReference type="PANTHER" id="PTHR21077:SF5">
    <property type="entry name" value="CROSSOVER JUNCTION ENDONUCLEASE MMS4"/>
    <property type="match status" value="1"/>
</dbReference>
<name>I0YYP0_COCSC</name>
<keyword evidence="3" id="KW-0540">Nuclease</keyword>
<dbReference type="Gene3D" id="1.10.150.670">
    <property type="entry name" value="Crossover junction endonuclease EME1, DNA-binding domain"/>
    <property type="match status" value="1"/>
</dbReference>
<keyword evidence="7" id="KW-0378">Hydrolase</keyword>
<evidence type="ECO:0000256" key="10">
    <source>
        <dbReference type="ARBA" id="ARBA00023204"/>
    </source>
</evidence>
<proteinExistence type="predicted"/>
<evidence type="ECO:0000256" key="12">
    <source>
        <dbReference type="ARBA" id="ARBA00023254"/>
    </source>
</evidence>
<dbReference type="Proteomes" id="UP000007264">
    <property type="component" value="Unassembled WGS sequence"/>
</dbReference>
<keyword evidence="14" id="KW-1185">Reference proteome</keyword>
<evidence type="ECO:0000256" key="1">
    <source>
        <dbReference type="ARBA" id="ARBA00001946"/>
    </source>
</evidence>
<keyword evidence="12" id="KW-0469">Meiosis</keyword>
<evidence type="ECO:0000256" key="11">
    <source>
        <dbReference type="ARBA" id="ARBA00023242"/>
    </source>
</evidence>
<sequence length="255" mass="27433">MQQASQAVDAEGDAPQHEDVPYVLLYIMGEELVALLEKDTLENVLARVAAAHPGHTLGMLIEGLHSYLKRRQNADYRRLGPGGGGFNAAGYEEVLARLVVDQPGVRHRCVADAAAAADHVSQLTKALATQPFKVQDSFLHQFGGSGKGTANVRATLARYPLRSRALEPWYHALSYVVDIAPGQAHSIVSQHPSLGQLMAIYADPSKSQREKENLVADLKPPGGTQRVGPKASQRLFALFTATDPLLPLGDLGFNG</sequence>
<dbReference type="GO" id="GO:0016787">
    <property type="term" value="F:hydrolase activity"/>
    <property type="evidence" value="ECO:0007669"/>
    <property type="project" value="UniProtKB-KW"/>
</dbReference>
<comment type="cofactor">
    <cofactor evidence="1">
        <name>Mg(2+)</name>
        <dbReference type="ChEBI" id="CHEBI:18420"/>
    </cofactor>
</comment>
<dbReference type="GeneID" id="17041501"/>
<keyword evidence="11" id="KW-0539">Nucleus</keyword>
<comment type="caution">
    <text evidence="13">The sequence shown here is derived from an EMBL/GenBank/DDBJ whole genome shotgun (WGS) entry which is preliminary data.</text>
</comment>
<comment type="subcellular location">
    <subcellularLocation>
        <location evidence="2">Nucleus</location>
    </subcellularLocation>
</comment>
<dbReference type="Gene3D" id="3.40.50.10130">
    <property type="match status" value="1"/>
</dbReference>
<dbReference type="GO" id="GO:0046872">
    <property type="term" value="F:metal ion binding"/>
    <property type="evidence" value="ECO:0007669"/>
    <property type="project" value="UniProtKB-KW"/>
</dbReference>
<dbReference type="GO" id="GO:0048476">
    <property type="term" value="C:Holliday junction resolvase complex"/>
    <property type="evidence" value="ECO:0007669"/>
    <property type="project" value="InterPro"/>
</dbReference>
<dbReference type="eggNOG" id="ENOG502QV6A">
    <property type="taxonomic scope" value="Eukaryota"/>
</dbReference>